<dbReference type="NCBIfam" id="NF005559">
    <property type="entry name" value="PRK07231.1"/>
    <property type="match status" value="1"/>
</dbReference>
<dbReference type="InterPro" id="IPR002347">
    <property type="entry name" value="SDR_fam"/>
</dbReference>
<dbReference type="PRINTS" id="PR00080">
    <property type="entry name" value="SDRFAMILY"/>
</dbReference>
<organism evidence="3 4">
    <name type="scientific">Pacificitalea manganoxidans</name>
    <dbReference type="NCBI Taxonomy" id="1411902"/>
    <lineage>
        <taxon>Bacteria</taxon>
        <taxon>Pseudomonadati</taxon>
        <taxon>Pseudomonadota</taxon>
        <taxon>Alphaproteobacteria</taxon>
        <taxon>Rhodobacterales</taxon>
        <taxon>Paracoccaceae</taxon>
        <taxon>Pacificitalea</taxon>
    </lineage>
</organism>
<proteinExistence type="inferred from homology"/>
<dbReference type="Proteomes" id="UP000219050">
    <property type="component" value="Chromosome"/>
</dbReference>
<dbReference type="PANTHER" id="PTHR24321">
    <property type="entry name" value="DEHYDROGENASES, SHORT CHAIN"/>
    <property type="match status" value="1"/>
</dbReference>
<evidence type="ECO:0000313" key="4">
    <source>
        <dbReference type="Proteomes" id="UP000219050"/>
    </source>
</evidence>
<dbReference type="RefSeq" id="WP_097372960.1">
    <property type="nucleotide sequence ID" value="NZ_CP021404.1"/>
</dbReference>
<accession>A0A291LXT7</accession>
<dbReference type="SUPFAM" id="SSF51735">
    <property type="entry name" value="NAD(P)-binding Rossmann-fold domains"/>
    <property type="match status" value="1"/>
</dbReference>
<evidence type="ECO:0000313" key="3">
    <source>
        <dbReference type="EMBL" id="ATI41556.1"/>
    </source>
</evidence>
<sequence length="266" mass="27637">MTGRLQDKVAIITGAGCVGPGWGNGRAACVRFAEEGARVFAVDLNPAAMEDTLTRTRATGAEVAPHHCDVTDRAAVEAMVAACIARFGRVDILVNNVGGSAKGGAVDLSEEDWDRQMAFNLKSVYLTCRAVLPHMAGQGAGAIVNTSSTSGTRWTGAAQVAYASSKAAVIQFGKVTAVEYAPKGVRVNTVVPGQLHTPMVEARLAGQRAGGDVDGLLAQRVARIPMGWMGDGRDTANAALFLASDEARFITGSEITVDGGMSVRCD</sequence>
<dbReference type="FunFam" id="3.40.50.720:FF:000084">
    <property type="entry name" value="Short-chain dehydrogenase reductase"/>
    <property type="match status" value="1"/>
</dbReference>
<dbReference type="Gene3D" id="3.40.50.720">
    <property type="entry name" value="NAD(P)-binding Rossmann-like Domain"/>
    <property type="match status" value="1"/>
</dbReference>
<dbReference type="PANTHER" id="PTHR24321:SF15">
    <property type="entry name" value="OXIDOREDUCTASE UCPA"/>
    <property type="match status" value="1"/>
</dbReference>
<dbReference type="PRINTS" id="PR00081">
    <property type="entry name" value="GDHRDH"/>
</dbReference>
<comment type="similarity">
    <text evidence="1">Belongs to the short-chain dehydrogenases/reductases (SDR) family.</text>
</comment>
<gene>
    <name evidence="3" type="ORF">CBW24_05770</name>
</gene>
<dbReference type="OrthoDB" id="9797020at2"/>
<dbReference type="Pfam" id="PF13561">
    <property type="entry name" value="adh_short_C2"/>
    <property type="match status" value="1"/>
</dbReference>
<keyword evidence="4" id="KW-1185">Reference proteome</keyword>
<dbReference type="InterPro" id="IPR036291">
    <property type="entry name" value="NAD(P)-bd_dom_sf"/>
</dbReference>
<evidence type="ECO:0000256" key="1">
    <source>
        <dbReference type="ARBA" id="ARBA00006484"/>
    </source>
</evidence>
<dbReference type="AlphaFoldDB" id="A0A291LXT7"/>
<name>A0A291LXT7_9RHOB</name>
<dbReference type="CDD" id="cd05233">
    <property type="entry name" value="SDR_c"/>
    <property type="match status" value="1"/>
</dbReference>
<dbReference type="EMBL" id="CP021404">
    <property type="protein sequence ID" value="ATI41556.1"/>
    <property type="molecule type" value="Genomic_DNA"/>
</dbReference>
<reference evidence="3 4" key="1">
    <citation type="submission" date="2017-05" db="EMBL/GenBank/DDBJ databases">
        <title>Comparative genomic and metabolic analysis of manganese-oxidizing mechanisms in Celeribater manganoxidans DY25T: its adaption to the environment of polymetallic nodule.</title>
        <authorList>
            <person name="Wang X."/>
        </authorList>
    </citation>
    <scope>NUCLEOTIDE SEQUENCE [LARGE SCALE GENOMIC DNA]</scope>
    <source>
        <strain evidence="3 4">DY25</strain>
    </source>
</reference>
<dbReference type="KEGG" id="cmag:CBW24_05770"/>
<protein>
    <submittedName>
        <fullName evidence="3">3-oxoacyl-ACP reductase</fullName>
    </submittedName>
</protein>
<evidence type="ECO:0000256" key="2">
    <source>
        <dbReference type="ARBA" id="ARBA00023002"/>
    </source>
</evidence>
<keyword evidence="2" id="KW-0560">Oxidoreductase</keyword>
<dbReference type="GO" id="GO:0016491">
    <property type="term" value="F:oxidoreductase activity"/>
    <property type="evidence" value="ECO:0007669"/>
    <property type="project" value="UniProtKB-KW"/>
</dbReference>